<dbReference type="OrthoDB" id="194957at2"/>
<keyword evidence="3" id="KW-1185">Reference proteome</keyword>
<evidence type="ECO:0000256" key="1">
    <source>
        <dbReference type="SAM" id="SignalP"/>
    </source>
</evidence>
<keyword evidence="1" id="KW-0732">Signal</keyword>
<evidence type="ECO:0000313" key="3">
    <source>
        <dbReference type="Proteomes" id="UP000000925"/>
    </source>
</evidence>
<dbReference type="EMBL" id="CP001998">
    <property type="protein sequence ID" value="ADE53918.1"/>
    <property type="molecule type" value="Genomic_DNA"/>
</dbReference>
<feature type="signal peptide" evidence="1">
    <location>
        <begin position="1"/>
        <end position="19"/>
    </location>
</feature>
<proteinExistence type="predicted"/>
<name>D5EQS5_CORAD</name>
<accession>D5EQS5</accession>
<feature type="chain" id="PRO_5003071711" evidence="1">
    <location>
        <begin position="20"/>
        <end position="212"/>
    </location>
</feature>
<reference evidence="2 3" key="1">
    <citation type="journal article" date="2010" name="Stand. Genomic Sci.">
        <title>Complete genome sequence of Coraliomargarita akajimensis type strain (04OKA010-24).</title>
        <authorList>
            <person name="Mavromatis K."/>
            <person name="Abt B."/>
            <person name="Brambilla E."/>
            <person name="Lapidus A."/>
            <person name="Copeland A."/>
            <person name="Deshpande S."/>
            <person name="Nolan M."/>
            <person name="Lucas S."/>
            <person name="Tice H."/>
            <person name="Cheng J.F."/>
            <person name="Han C."/>
            <person name="Detter J.C."/>
            <person name="Woyke T."/>
            <person name="Goodwin L."/>
            <person name="Pitluck S."/>
            <person name="Held B."/>
            <person name="Brettin T."/>
            <person name="Tapia R."/>
            <person name="Ivanova N."/>
            <person name="Mikhailova N."/>
            <person name="Pati A."/>
            <person name="Liolios K."/>
            <person name="Chen A."/>
            <person name="Palaniappan K."/>
            <person name="Land M."/>
            <person name="Hauser L."/>
            <person name="Chang Y.J."/>
            <person name="Jeffries C.D."/>
            <person name="Rohde M."/>
            <person name="Goker M."/>
            <person name="Bristow J."/>
            <person name="Eisen J.A."/>
            <person name="Markowitz V."/>
            <person name="Hugenholtz P."/>
            <person name="Klenk H.P."/>
            <person name="Kyrpides N.C."/>
        </authorList>
    </citation>
    <scope>NUCLEOTIDE SEQUENCE [LARGE SCALE GENOMIC DNA]</scope>
    <source>
        <strain evidence="3">DSM 45221 / IAM 15411 / JCM 23193 / KCTC 12865</strain>
    </source>
</reference>
<gene>
    <name evidence="2" type="ordered locus">Caka_0896</name>
</gene>
<dbReference type="KEGG" id="caa:Caka_0896"/>
<sequence>MMKNSILLFALTIFGTAAVNGNSLTYVDAKHGGSGNTFATGSSLVDTSWNVKSDSPQALRDQWAIRDYASHGSVYQASTTVDGGVPELTTQIRGLEDGTYAIFVFFWAAGSWNISAGLESGELTTYGRHGAFQHSMVARASELPYRIAPTVFEEDDRQLYTICVGYSTVRNGETIDVYVGHDEGHTIDHRTWYDGVGYVKMTAEMQAQVGMR</sequence>
<dbReference type="HOGENOM" id="CLU_1298051_0_0_0"/>
<protein>
    <submittedName>
        <fullName evidence="2">Uncharacterized protein</fullName>
    </submittedName>
</protein>
<dbReference type="Proteomes" id="UP000000925">
    <property type="component" value="Chromosome"/>
</dbReference>
<dbReference type="RefSeq" id="WP_013042642.1">
    <property type="nucleotide sequence ID" value="NC_014008.1"/>
</dbReference>
<dbReference type="AlphaFoldDB" id="D5EQS5"/>
<organism evidence="2 3">
    <name type="scientific">Coraliomargarita akajimensis (strain DSM 45221 / IAM 15411 / JCM 23193 / KCTC 12865 / 04OKA010-24)</name>
    <dbReference type="NCBI Taxonomy" id="583355"/>
    <lineage>
        <taxon>Bacteria</taxon>
        <taxon>Pseudomonadati</taxon>
        <taxon>Verrucomicrobiota</taxon>
        <taxon>Opitutia</taxon>
        <taxon>Puniceicoccales</taxon>
        <taxon>Coraliomargaritaceae</taxon>
        <taxon>Coraliomargarita</taxon>
    </lineage>
</organism>
<evidence type="ECO:0000313" key="2">
    <source>
        <dbReference type="EMBL" id="ADE53918.1"/>
    </source>
</evidence>